<dbReference type="GO" id="GO:0005524">
    <property type="term" value="F:ATP binding"/>
    <property type="evidence" value="ECO:0007669"/>
    <property type="project" value="UniProtKB-KW"/>
</dbReference>
<keyword evidence="5" id="KW-0479">Metal-binding</keyword>
<dbReference type="InterPro" id="IPR050628">
    <property type="entry name" value="SNF2_RAD54_helicase_TF"/>
</dbReference>
<dbReference type="GO" id="GO:0006289">
    <property type="term" value="P:nucleotide-excision repair"/>
    <property type="evidence" value="ECO:0007669"/>
    <property type="project" value="TreeGrafter"/>
</dbReference>
<keyword evidence="5" id="KW-0862">Zinc</keyword>
<evidence type="ECO:0000259" key="6">
    <source>
        <dbReference type="PROSITE" id="PS50089"/>
    </source>
</evidence>
<evidence type="ECO:0000256" key="5">
    <source>
        <dbReference type="PROSITE-ProRule" id="PRU00175"/>
    </source>
</evidence>
<dbReference type="InterPro" id="IPR013083">
    <property type="entry name" value="Znf_RING/FYVE/PHD"/>
</dbReference>
<comment type="caution">
    <text evidence="7">The sequence shown here is derived from an EMBL/GenBank/DDBJ whole genome shotgun (WGS) entry which is preliminary data.</text>
</comment>
<dbReference type="InterPro" id="IPR001841">
    <property type="entry name" value="Znf_RING"/>
</dbReference>
<dbReference type="GO" id="GO:0008094">
    <property type="term" value="F:ATP-dependent activity, acting on DNA"/>
    <property type="evidence" value="ECO:0007669"/>
    <property type="project" value="TreeGrafter"/>
</dbReference>
<evidence type="ECO:0000256" key="4">
    <source>
        <dbReference type="ARBA" id="ARBA00022840"/>
    </source>
</evidence>
<feature type="domain" description="RING-type" evidence="6">
    <location>
        <begin position="173"/>
        <end position="213"/>
    </location>
</feature>
<keyword evidence="5" id="KW-0863">Zinc-finger</keyword>
<dbReference type="PANTHER" id="PTHR45626">
    <property type="entry name" value="TRANSCRIPTION TERMINATION FACTOR 2-RELATED"/>
    <property type="match status" value="1"/>
</dbReference>
<dbReference type="PROSITE" id="PS50089">
    <property type="entry name" value="ZF_RING_2"/>
    <property type="match status" value="1"/>
</dbReference>
<dbReference type="GO" id="GO:0004386">
    <property type="term" value="F:helicase activity"/>
    <property type="evidence" value="ECO:0007669"/>
    <property type="project" value="UniProtKB-KW"/>
</dbReference>
<accession>A0A812TUE0</accession>
<dbReference type="GO" id="GO:0008270">
    <property type="term" value="F:zinc ion binding"/>
    <property type="evidence" value="ECO:0007669"/>
    <property type="project" value="UniProtKB-KW"/>
</dbReference>
<keyword evidence="4" id="KW-0067">ATP-binding</keyword>
<gene>
    <name evidence="7" type="primary">rhp16</name>
    <name evidence="7" type="ORF">SNAT2548_LOCUS30202</name>
</gene>
<evidence type="ECO:0000256" key="2">
    <source>
        <dbReference type="ARBA" id="ARBA00022801"/>
    </source>
</evidence>
<evidence type="ECO:0000313" key="7">
    <source>
        <dbReference type="EMBL" id="CAE7538684.1"/>
    </source>
</evidence>
<keyword evidence="2" id="KW-0378">Hydrolase</keyword>
<keyword evidence="1" id="KW-0547">Nucleotide-binding</keyword>
<dbReference type="PANTHER" id="PTHR45626:SF12">
    <property type="entry name" value="DNA REPAIR PROTEIN RAD16"/>
    <property type="match status" value="1"/>
</dbReference>
<dbReference type="GO" id="GO:0005634">
    <property type="term" value="C:nucleus"/>
    <property type="evidence" value="ECO:0007669"/>
    <property type="project" value="TreeGrafter"/>
</dbReference>
<dbReference type="SUPFAM" id="SSF57850">
    <property type="entry name" value="RING/U-box"/>
    <property type="match status" value="1"/>
</dbReference>
<evidence type="ECO:0000256" key="1">
    <source>
        <dbReference type="ARBA" id="ARBA00022741"/>
    </source>
</evidence>
<organism evidence="7 8">
    <name type="scientific">Symbiodinium natans</name>
    <dbReference type="NCBI Taxonomy" id="878477"/>
    <lineage>
        <taxon>Eukaryota</taxon>
        <taxon>Sar</taxon>
        <taxon>Alveolata</taxon>
        <taxon>Dinophyceae</taxon>
        <taxon>Suessiales</taxon>
        <taxon>Symbiodiniaceae</taxon>
        <taxon>Symbiodinium</taxon>
    </lineage>
</organism>
<dbReference type="EMBL" id="CAJNDS010002595">
    <property type="protein sequence ID" value="CAE7538684.1"/>
    <property type="molecule type" value="Genomic_DNA"/>
</dbReference>
<keyword evidence="3" id="KW-0347">Helicase</keyword>
<dbReference type="AlphaFoldDB" id="A0A812TUE0"/>
<sequence length="258" mass="29266">MIRFIRFFPYAHYFCTKKGCSCASIHYRFDKNSLCKKCGHTKMQHRSHFTTEVSNPIKKYGFCGAGKVAMEKLRSEVLDCILLRRTKVERAADVQLPELTVRIRQGLSPGRTQFDTYVEGGTVLHNYAHVFDLIMRLRQAVDHPYLIVHGSLKAADPGVGLIPSKSHGISEVCALCQDDIEDRSQQATASCGHAFHRECLQELCAQVGFVLRCYLSGMTWVLVLCSSLVKPLVELLILQNAQRRQCLWIDRMCSPQDK</sequence>
<evidence type="ECO:0000256" key="3">
    <source>
        <dbReference type="ARBA" id="ARBA00022806"/>
    </source>
</evidence>
<name>A0A812TUE0_9DINO</name>
<protein>
    <submittedName>
        <fullName evidence="7">Rhp16 protein</fullName>
    </submittedName>
</protein>
<dbReference type="Gene3D" id="3.30.40.10">
    <property type="entry name" value="Zinc/RING finger domain, C3HC4 (zinc finger)"/>
    <property type="match status" value="1"/>
</dbReference>
<proteinExistence type="predicted"/>
<dbReference type="Proteomes" id="UP000604046">
    <property type="component" value="Unassembled WGS sequence"/>
</dbReference>
<dbReference type="OrthoDB" id="448448at2759"/>
<keyword evidence="8" id="KW-1185">Reference proteome</keyword>
<dbReference type="GO" id="GO:0016787">
    <property type="term" value="F:hydrolase activity"/>
    <property type="evidence" value="ECO:0007669"/>
    <property type="project" value="UniProtKB-KW"/>
</dbReference>
<evidence type="ECO:0000313" key="8">
    <source>
        <dbReference type="Proteomes" id="UP000604046"/>
    </source>
</evidence>
<reference evidence="7" key="1">
    <citation type="submission" date="2021-02" db="EMBL/GenBank/DDBJ databases">
        <authorList>
            <person name="Dougan E. K."/>
            <person name="Rhodes N."/>
            <person name="Thang M."/>
            <person name="Chan C."/>
        </authorList>
    </citation>
    <scope>NUCLEOTIDE SEQUENCE</scope>
</reference>